<dbReference type="PANTHER" id="PTHR47396">
    <property type="entry name" value="TYPE I RESTRICTION ENZYME ECOKI R PROTEIN"/>
    <property type="match status" value="1"/>
</dbReference>
<evidence type="ECO:0000313" key="3">
    <source>
        <dbReference type="EMBL" id="AOV61598.1"/>
    </source>
</evidence>
<keyword evidence="3" id="KW-0378">Hydrolase</keyword>
<dbReference type="RefSeq" id="YP_009325114.1">
    <property type="nucleotide sequence ID" value="NC_031944.1"/>
</dbReference>
<dbReference type="SMART" id="SM00487">
    <property type="entry name" value="DEXDc"/>
    <property type="match status" value="1"/>
</dbReference>
<keyword evidence="3" id="KW-0347">Helicase</keyword>
<dbReference type="SUPFAM" id="SSF52540">
    <property type="entry name" value="P-loop containing nucleoside triphosphate hydrolases"/>
    <property type="match status" value="2"/>
</dbReference>
<dbReference type="GO" id="GO:0016787">
    <property type="term" value="F:hydrolase activity"/>
    <property type="evidence" value="ECO:0007669"/>
    <property type="project" value="InterPro"/>
</dbReference>
<dbReference type="InterPro" id="IPR027417">
    <property type="entry name" value="P-loop_NTPase"/>
</dbReference>
<accession>A0A1D8KSE2</accession>
<keyword evidence="3" id="KW-0547">Nucleotide-binding</keyword>
<dbReference type="CDD" id="cd17926">
    <property type="entry name" value="DEXHc_RE"/>
    <property type="match status" value="1"/>
</dbReference>
<dbReference type="GO" id="GO:0005524">
    <property type="term" value="F:ATP binding"/>
    <property type="evidence" value="ECO:0007669"/>
    <property type="project" value="InterPro"/>
</dbReference>
<gene>
    <name evidence="3" type="ORF">P090810_125</name>
</gene>
<dbReference type="InterPro" id="IPR001650">
    <property type="entry name" value="Helicase_C-like"/>
</dbReference>
<name>A0A1D8KSE2_9CAUD</name>
<evidence type="ECO:0000313" key="4">
    <source>
        <dbReference type="Proteomes" id="UP000204364"/>
    </source>
</evidence>
<sequence>MITSISKKNEVYIKVNAEPHVHQELSDHFQFEVPQAKFMPQYNKFKWDGKIRLYSPATGEIYAGLFDYVCEFLEERGYEYQVEDSKFYGKPNECELLVSPEAVAGYVRSLGLPFKVRDYQLRAIYQALRFNRRLLLSPTGSGKSLIIYALVRWHLGMNRNVLIIVPTVSLVEQMYKDFQQYGWKADAYCHKIMGGTEKYTESPVVISTWQSIYKEPRKFFQRFDTIIGDEAHLYKAKSLSGILTKCHDAKYRVGLTGTLDGMHTHQLVLEGLFGKCEQVTKTVDLMKKGHLTPLKVNILLLKHGYVPFDDYQQEMDYLVSHHRRNNLITNLACDLKGNTLILFNYVEKHGEPLWELLNNKVEDGRKIFFIHGGIDAYDREEARSICENEKDAIILASYGTFSTGINIKNLHNVIFASPSKSRVRNLQSIGRVLRKGDNKAQAVLYDIADNCSRGSKSNYTLRHLAERIKIYQEEKFNYDIKEIKLKHD</sequence>
<dbReference type="Proteomes" id="UP000204364">
    <property type="component" value="Segment"/>
</dbReference>
<evidence type="ECO:0000259" key="2">
    <source>
        <dbReference type="PROSITE" id="PS51194"/>
    </source>
</evidence>
<dbReference type="SMART" id="SM00490">
    <property type="entry name" value="HELICc"/>
    <property type="match status" value="1"/>
</dbReference>
<organism evidence="3 4">
    <name type="scientific">Synechococcus phage S-WAM1</name>
    <dbReference type="NCBI Taxonomy" id="1815521"/>
    <lineage>
        <taxon>Viruses</taxon>
        <taxon>Duplodnaviria</taxon>
        <taxon>Heunggongvirae</taxon>
        <taxon>Uroviricota</taxon>
        <taxon>Caudoviricetes</taxon>
        <taxon>Pantevenvirales</taxon>
        <taxon>Kyanoviridae</taxon>
        <taxon>Sokavirus</taxon>
        <taxon>Sokavirus swam1</taxon>
    </lineage>
</organism>
<dbReference type="PROSITE" id="PS51194">
    <property type="entry name" value="HELICASE_CTER"/>
    <property type="match status" value="1"/>
</dbReference>
<dbReference type="OrthoDB" id="2008at10239"/>
<dbReference type="Gene3D" id="3.30.780.20">
    <property type="match status" value="1"/>
</dbReference>
<dbReference type="GO" id="GO:0004386">
    <property type="term" value="F:helicase activity"/>
    <property type="evidence" value="ECO:0007669"/>
    <property type="project" value="UniProtKB-KW"/>
</dbReference>
<dbReference type="EMBL" id="KU686210">
    <property type="protein sequence ID" value="AOV61598.1"/>
    <property type="molecule type" value="Genomic_DNA"/>
</dbReference>
<dbReference type="InterPro" id="IPR049430">
    <property type="entry name" value="UvsW_N_sf"/>
</dbReference>
<dbReference type="CDD" id="cd18785">
    <property type="entry name" value="SF2_C"/>
    <property type="match status" value="1"/>
</dbReference>
<feature type="domain" description="Helicase C-terminal" evidence="2">
    <location>
        <begin position="327"/>
        <end position="484"/>
    </location>
</feature>
<keyword evidence="4" id="KW-1185">Reference proteome</keyword>
<dbReference type="Gene3D" id="3.40.50.300">
    <property type="entry name" value="P-loop containing nucleotide triphosphate hydrolases"/>
    <property type="match status" value="2"/>
</dbReference>
<dbReference type="GeneID" id="30310078"/>
<dbReference type="PROSITE" id="PS51192">
    <property type="entry name" value="HELICASE_ATP_BIND_1"/>
    <property type="match status" value="1"/>
</dbReference>
<dbReference type="Pfam" id="PF21241">
    <property type="entry name" value="UvsW_N"/>
    <property type="match status" value="1"/>
</dbReference>
<reference evidence="3 4" key="1">
    <citation type="journal article" date="2016" name="Virology">
        <title>The genomic content and context of auxiliary metabolic genes in marine cyanomyoviruses.</title>
        <authorList>
            <person name="Crummett L.T."/>
            <person name="Puxty R.J."/>
            <person name="Weihe C."/>
            <person name="Marston M.F."/>
            <person name="Martiny J.B."/>
        </authorList>
    </citation>
    <scope>NUCLEOTIDE SEQUENCE [LARGE SCALE GENOMIC DNA]</scope>
    <source>
        <strain evidence="3">0810PA09</strain>
    </source>
</reference>
<dbReference type="InterPro" id="IPR049409">
    <property type="entry name" value="UvsW_N"/>
</dbReference>
<dbReference type="PANTHER" id="PTHR47396:SF1">
    <property type="entry name" value="ATP-DEPENDENT HELICASE IRC3-RELATED"/>
    <property type="match status" value="1"/>
</dbReference>
<protein>
    <submittedName>
        <fullName evidence="3">DNA helicase</fullName>
    </submittedName>
</protein>
<keyword evidence="3" id="KW-0067">ATP-binding</keyword>
<dbReference type="Pfam" id="PF00271">
    <property type="entry name" value="Helicase_C"/>
    <property type="match status" value="1"/>
</dbReference>
<dbReference type="InterPro" id="IPR014001">
    <property type="entry name" value="Helicase_ATP-bd"/>
</dbReference>
<dbReference type="InterPro" id="IPR050742">
    <property type="entry name" value="Helicase_Restrict-Modif_Enz"/>
</dbReference>
<dbReference type="KEGG" id="vg:30310078"/>
<dbReference type="GO" id="GO:0003677">
    <property type="term" value="F:DNA binding"/>
    <property type="evidence" value="ECO:0007669"/>
    <property type="project" value="InterPro"/>
</dbReference>
<evidence type="ECO:0000259" key="1">
    <source>
        <dbReference type="PROSITE" id="PS51192"/>
    </source>
</evidence>
<dbReference type="Pfam" id="PF04851">
    <property type="entry name" value="ResIII"/>
    <property type="match status" value="1"/>
</dbReference>
<proteinExistence type="predicted"/>
<dbReference type="InterPro" id="IPR006935">
    <property type="entry name" value="Helicase/UvrB_N"/>
</dbReference>
<feature type="domain" description="Helicase ATP-binding" evidence="1">
    <location>
        <begin position="124"/>
        <end position="277"/>
    </location>
</feature>